<evidence type="ECO:0000313" key="2">
    <source>
        <dbReference type="Proteomes" id="UP001162060"/>
    </source>
</evidence>
<comment type="caution">
    <text evidence="1">The sequence shown here is derived from an EMBL/GenBank/DDBJ whole genome shotgun (WGS) entry which is preliminary data.</text>
</comment>
<accession>A0AAV1U2T1</accession>
<reference evidence="1" key="1">
    <citation type="submission" date="2024-01" db="EMBL/GenBank/DDBJ databases">
        <authorList>
            <person name="Webb A."/>
        </authorList>
    </citation>
    <scope>NUCLEOTIDE SEQUENCE</scope>
    <source>
        <strain evidence="1">Pm1</strain>
    </source>
</reference>
<dbReference type="InterPro" id="IPR016197">
    <property type="entry name" value="Chromo-like_dom_sf"/>
</dbReference>
<dbReference type="SUPFAM" id="SSF54160">
    <property type="entry name" value="Chromo domain-like"/>
    <property type="match status" value="1"/>
</dbReference>
<name>A0AAV1U2T1_9STRA</name>
<dbReference type="Gene3D" id="2.40.50.40">
    <property type="match status" value="1"/>
</dbReference>
<protein>
    <recommendedName>
        <fullName evidence="3">Chromo domain-containing protein</fullName>
    </recommendedName>
</protein>
<gene>
    <name evidence="1" type="ORF">PM001_LOCUS13511</name>
</gene>
<organism evidence="1 2">
    <name type="scientific">Peronospora matthiolae</name>
    <dbReference type="NCBI Taxonomy" id="2874970"/>
    <lineage>
        <taxon>Eukaryota</taxon>
        <taxon>Sar</taxon>
        <taxon>Stramenopiles</taxon>
        <taxon>Oomycota</taxon>
        <taxon>Peronosporomycetes</taxon>
        <taxon>Peronosporales</taxon>
        <taxon>Peronosporaceae</taxon>
        <taxon>Peronospora</taxon>
    </lineage>
</organism>
<proteinExistence type="predicted"/>
<evidence type="ECO:0008006" key="3">
    <source>
        <dbReference type="Google" id="ProtNLM"/>
    </source>
</evidence>
<sequence length="228" mass="25392">MIQVILQLFRYKLQFLKIELIRPSSRIRDPAATTSFGGLKRYSMLSSGARSKPLDVNGVRTSYLVRWRGYPSAWVNWVPRAQLIADVLGLVEQYDETHPLRLKKGRRKTTSRTRVQGFQIVNPFGHLGRNALPPVGIVREKGLPRGTPVQLVSHPDWITLLTPDASCIKFTEPGLTDNAFKVMDEGIPSFHQGFSVSNTVVIVPPMLENASVKNSSSARIVSVLESDG</sequence>
<evidence type="ECO:0000313" key="1">
    <source>
        <dbReference type="EMBL" id="CAK7928361.1"/>
    </source>
</evidence>
<dbReference type="EMBL" id="CAKLBY020000124">
    <property type="protein sequence ID" value="CAK7928361.1"/>
    <property type="molecule type" value="Genomic_DNA"/>
</dbReference>
<dbReference type="AlphaFoldDB" id="A0AAV1U2T1"/>
<dbReference type="Proteomes" id="UP001162060">
    <property type="component" value="Unassembled WGS sequence"/>
</dbReference>